<keyword evidence="4 9" id="KW-0479">Metal-binding</keyword>
<dbReference type="SUPFAM" id="SSF143430">
    <property type="entry name" value="TTP0101/SSO1404-like"/>
    <property type="match status" value="1"/>
</dbReference>
<dbReference type="GO" id="GO:0046872">
    <property type="term" value="F:metal ion binding"/>
    <property type="evidence" value="ECO:0007669"/>
    <property type="project" value="UniProtKB-UniRule"/>
</dbReference>
<keyword evidence="7 9" id="KW-0460">Magnesium</keyword>
<keyword evidence="10" id="KW-0614">Plasmid</keyword>
<dbReference type="EMBL" id="CP002693">
    <property type="protein sequence ID" value="AEE54536.1"/>
    <property type="molecule type" value="Genomic_DNA"/>
</dbReference>
<keyword evidence="11" id="KW-1185">Reference proteome</keyword>
<dbReference type="OrthoDB" id="9798176at2"/>
<name>F4L828_HALH1</name>
<comment type="similarity">
    <text evidence="2 9">Belongs to the CRISPR-associated endoribonuclease Cas2 protein family.</text>
</comment>
<dbReference type="InterPro" id="IPR019199">
    <property type="entry name" value="Virulence_VapD/CRISPR_Cas2"/>
</dbReference>
<dbReference type="InterPro" id="IPR021127">
    <property type="entry name" value="CRISPR_associated_Cas2"/>
</dbReference>
<keyword evidence="5 9" id="KW-0255">Endonuclease</keyword>
<dbReference type="Proteomes" id="UP000008461">
    <property type="component" value="Plasmid pHALHY02"/>
</dbReference>
<dbReference type="NCBIfam" id="TIGR01573">
    <property type="entry name" value="cas2"/>
    <property type="match status" value="1"/>
</dbReference>
<keyword evidence="6 9" id="KW-0378">Hydrolase</keyword>
<dbReference type="GO" id="GO:0016787">
    <property type="term" value="F:hydrolase activity"/>
    <property type="evidence" value="ECO:0007669"/>
    <property type="project" value="UniProtKB-KW"/>
</dbReference>
<keyword evidence="3 9" id="KW-0540">Nuclease</keyword>
<dbReference type="KEGG" id="hhy:Halhy_6721"/>
<evidence type="ECO:0000313" key="10">
    <source>
        <dbReference type="EMBL" id="AEE54536.1"/>
    </source>
</evidence>
<sequence length="99" mass="11203">MPYLVCYDISSTKKRSKIAKELVNSGFVRIQKSVFIGMISSTGVSLLAKRLQALMGHKTAGHDKIHFLKIHEQALLNMLMLGQEMDTRLLLGKDRYLIL</sequence>
<evidence type="ECO:0000256" key="3">
    <source>
        <dbReference type="ARBA" id="ARBA00022722"/>
    </source>
</evidence>
<evidence type="ECO:0000256" key="9">
    <source>
        <dbReference type="HAMAP-Rule" id="MF_01471"/>
    </source>
</evidence>
<proteinExistence type="inferred from homology"/>
<gene>
    <name evidence="9" type="primary">cas2</name>
    <name evidence="10" type="ordered locus">Halhy_6721</name>
</gene>
<feature type="binding site" evidence="9">
    <location>
        <position position="8"/>
    </location>
    <ligand>
        <name>Mg(2+)</name>
        <dbReference type="ChEBI" id="CHEBI:18420"/>
        <note>catalytic</note>
    </ligand>
</feature>
<keyword evidence="8 9" id="KW-0051">Antiviral defense</keyword>
<dbReference type="RefSeq" id="WP_013769052.1">
    <property type="nucleotide sequence ID" value="NC_015512.1"/>
</dbReference>
<dbReference type="Gene3D" id="3.30.70.240">
    <property type="match status" value="1"/>
</dbReference>
<evidence type="ECO:0000256" key="2">
    <source>
        <dbReference type="ARBA" id="ARBA00009959"/>
    </source>
</evidence>
<dbReference type="HOGENOM" id="CLU_161124_2_0_10"/>
<dbReference type="GO" id="GO:0043571">
    <property type="term" value="P:maintenance of CRISPR repeat elements"/>
    <property type="evidence" value="ECO:0007669"/>
    <property type="project" value="UniProtKB-UniRule"/>
</dbReference>
<accession>F4L828</accession>
<reference evidence="10 11" key="1">
    <citation type="journal article" date="2011" name="Stand. Genomic Sci.">
        <title>Complete genome sequence of Haliscomenobacter hydrossis type strain (O).</title>
        <authorList>
            <consortium name="US DOE Joint Genome Institute (JGI-PGF)"/>
            <person name="Daligault H."/>
            <person name="Lapidus A."/>
            <person name="Zeytun A."/>
            <person name="Nolan M."/>
            <person name="Lucas S."/>
            <person name="Del Rio T.G."/>
            <person name="Tice H."/>
            <person name="Cheng J.F."/>
            <person name="Tapia R."/>
            <person name="Han C."/>
            <person name="Goodwin L."/>
            <person name="Pitluck S."/>
            <person name="Liolios K."/>
            <person name="Pagani I."/>
            <person name="Ivanova N."/>
            <person name="Huntemann M."/>
            <person name="Mavromatis K."/>
            <person name="Mikhailova N."/>
            <person name="Pati A."/>
            <person name="Chen A."/>
            <person name="Palaniappan K."/>
            <person name="Land M."/>
            <person name="Hauser L."/>
            <person name="Brambilla E.M."/>
            <person name="Rohde M."/>
            <person name="Verbarg S."/>
            <person name="Goker M."/>
            <person name="Bristow J."/>
            <person name="Eisen J.A."/>
            <person name="Markowitz V."/>
            <person name="Hugenholtz P."/>
            <person name="Kyrpides N.C."/>
            <person name="Klenk H.P."/>
            <person name="Woyke T."/>
        </authorList>
    </citation>
    <scope>NUCLEOTIDE SEQUENCE [LARGE SCALE GENOMIC DNA]</scope>
    <source>
        <strain evidence="11">ATCC 27775 / DSM 1100 / LMG 10767 / O</strain>
        <plasmid evidence="11">Plasmid pHALHY02</plasmid>
    </source>
</reference>
<dbReference type="EC" id="3.1.-.-" evidence="9"/>
<comment type="subunit">
    <text evidence="9">Homodimer, forms a heterotetramer with a Cas1 homodimer.</text>
</comment>
<evidence type="ECO:0000256" key="7">
    <source>
        <dbReference type="ARBA" id="ARBA00022842"/>
    </source>
</evidence>
<evidence type="ECO:0000313" key="11">
    <source>
        <dbReference type="Proteomes" id="UP000008461"/>
    </source>
</evidence>
<dbReference type="GO" id="GO:0004521">
    <property type="term" value="F:RNA endonuclease activity"/>
    <property type="evidence" value="ECO:0007669"/>
    <property type="project" value="InterPro"/>
</dbReference>
<comment type="cofactor">
    <cofactor evidence="1 9">
        <name>Mg(2+)</name>
        <dbReference type="ChEBI" id="CHEBI:18420"/>
    </cofactor>
</comment>
<dbReference type="CDD" id="cd09725">
    <property type="entry name" value="Cas2_I_II_III"/>
    <property type="match status" value="1"/>
</dbReference>
<dbReference type="PANTHER" id="PTHR34405:SF3">
    <property type="entry name" value="CRISPR-ASSOCIATED ENDORIBONUCLEASE CAS2 3"/>
    <property type="match status" value="1"/>
</dbReference>
<dbReference type="AlphaFoldDB" id="F4L828"/>
<organism evidence="10 11">
    <name type="scientific">Haliscomenobacter hydrossis (strain ATCC 27775 / DSM 1100 / LMG 10767 / O)</name>
    <dbReference type="NCBI Taxonomy" id="760192"/>
    <lineage>
        <taxon>Bacteria</taxon>
        <taxon>Pseudomonadati</taxon>
        <taxon>Bacteroidota</taxon>
        <taxon>Saprospiria</taxon>
        <taxon>Saprospirales</taxon>
        <taxon>Haliscomenobacteraceae</taxon>
        <taxon>Haliscomenobacter</taxon>
    </lineage>
</organism>
<dbReference type="HAMAP" id="MF_01471">
    <property type="entry name" value="Cas2"/>
    <property type="match status" value="1"/>
</dbReference>
<evidence type="ECO:0000256" key="6">
    <source>
        <dbReference type="ARBA" id="ARBA00022801"/>
    </source>
</evidence>
<dbReference type="GO" id="GO:0051607">
    <property type="term" value="P:defense response to virus"/>
    <property type="evidence" value="ECO:0007669"/>
    <property type="project" value="UniProtKB-UniRule"/>
</dbReference>
<evidence type="ECO:0000256" key="1">
    <source>
        <dbReference type="ARBA" id="ARBA00001946"/>
    </source>
</evidence>
<comment type="function">
    <text evidence="9">CRISPR (clustered regularly interspaced short palindromic repeat), is an adaptive immune system that provides protection against mobile genetic elements (viruses, transposable elements and conjugative plasmids). CRISPR clusters contain sequences complementary to antecedent mobile elements and target invading nucleic acids. CRISPR clusters are transcribed and processed into CRISPR RNA (crRNA). Functions as a ssRNA-specific endoribonuclease. Involved in the integration of spacer DNA into the CRISPR cassette.</text>
</comment>
<evidence type="ECO:0000256" key="5">
    <source>
        <dbReference type="ARBA" id="ARBA00022759"/>
    </source>
</evidence>
<dbReference type="PANTHER" id="PTHR34405">
    <property type="entry name" value="CRISPR-ASSOCIATED ENDORIBONUCLEASE CAS2"/>
    <property type="match status" value="1"/>
</dbReference>
<reference key="2">
    <citation type="submission" date="2011-04" db="EMBL/GenBank/DDBJ databases">
        <title>Complete sequence of plasmid 2 of Haliscomenobacter hydrossis DSM 1100.</title>
        <authorList>
            <consortium name="US DOE Joint Genome Institute (JGI-PGF)"/>
            <person name="Lucas S."/>
            <person name="Han J."/>
            <person name="Lapidus A."/>
            <person name="Bruce D."/>
            <person name="Goodwin L."/>
            <person name="Pitluck S."/>
            <person name="Peters L."/>
            <person name="Kyrpides N."/>
            <person name="Mavromatis K."/>
            <person name="Ivanova N."/>
            <person name="Ovchinnikova G."/>
            <person name="Pagani I."/>
            <person name="Daligault H."/>
            <person name="Detter J.C."/>
            <person name="Han C."/>
            <person name="Land M."/>
            <person name="Hauser L."/>
            <person name="Markowitz V."/>
            <person name="Cheng J.-F."/>
            <person name="Hugenholtz P."/>
            <person name="Woyke T."/>
            <person name="Wu D."/>
            <person name="Verbarg S."/>
            <person name="Frueling A."/>
            <person name="Brambilla E."/>
            <person name="Klenk H.-P."/>
            <person name="Eisen J.A."/>
        </authorList>
    </citation>
    <scope>NUCLEOTIDE SEQUENCE</scope>
    <source>
        <strain>DSM 1100</strain>
    </source>
</reference>
<geneLocation type="plasmid" evidence="10 11">
    <name>pHALHY02</name>
</geneLocation>
<dbReference type="Pfam" id="PF09827">
    <property type="entry name" value="CRISPR_Cas2"/>
    <property type="match status" value="1"/>
</dbReference>
<protein>
    <recommendedName>
        <fullName evidence="9">CRISPR-associated endoribonuclease Cas2</fullName>
        <ecNumber evidence="9">3.1.-.-</ecNumber>
    </recommendedName>
</protein>
<evidence type="ECO:0000256" key="4">
    <source>
        <dbReference type="ARBA" id="ARBA00022723"/>
    </source>
</evidence>
<evidence type="ECO:0000256" key="8">
    <source>
        <dbReference type="ARBA" id="ARBA00023118"/>
    </source>
</evidence>